<dbReference type="InterPro" id="IPR020846">
    <property type="entry name" value="MFS_dom"/>
</dbReference>
<dbReference type="Proteomes" id="UP000295499">
    <property type="component" value="Unassembled WGS sequence"/>
</dbReference>
<dbReference type="Pfam" id="PF07690">
    <property type="entry name" value="MFS_1"/>
    <property type="match status" value="1"/>
</dbReference>
<comment type="caution">
    <text evidence="10">The sequence shown here is derived from an EMBL/GenBank/DDBJ whole genome shotgun (WGS) entry which is preliminary data.</text>
</comment>
<keyword evidence="11" id="KW-1185">Reference proteome</keyword>
<feature type="transmembrane region" description="Helical" evidence="8">
    <location>
        <begin position="30"/>
        <end position="49"/>
    </location>
</feature>
<dbReference type="SUPFAM" id="SSF103473">
    <property type="entry name" value="MFS general substrate transporter"/>
    <property type="match status" value="1"/>
</dbReference>
<feature type="transmembrane region" description="Helical" evidence="8">
    <location>
        <begin position="347"/>
        <end position="364"/>
    </location>
</feature>
<dbReference type="PANTHER" id="PTHR42718:SF9">
    <property type="entry name" value="MAJOR FACILITATOR SUPERFAMILY MULTIDRUG TRANSPORTER MFSC"/>
    <property type="match status" value="1"/>
</dbReference>
<reference evidence="10 11" key="1">
    <citation type="submission" date="2019-03" db="EMBL/GenBank/DDBJ databases">
        <title>Genomic Encyclopedia of Archaeal and Bacterial Type Strains, Phase II (KMG-II): from individual species to whole genera.</title>
        <authorList>
            <person name="Goeker M."/>
        </authorList>
    </citation>
    <scope>NUCLEOTIDE SEQUENCE [LARGE SCALE GENOMIC DNA]</scope>
    <source>
        <strain evidence="10 11">DSM 19034</strain>
    </source>
</reference>
<feature type="transmembrane region" description="Helical" evidence="8">
    <location>
        <begin position="248"/>
        <end position="267"/>
    </location>
</feature>
<evidence type="ECO:0000256" key="4">
    <source>
        <dbReference type="ARBA" id="ARBA00022475"/>
    </source>
</evidence>
<dbReference type="PANTHER" id="PTHR42718">
    <property type="entry name" value="MAJOR FACILITATOR SUPERFAMILY MULTIDRUG TRANSPORTER MFSC"/>
    <property type="match status" value="1"/>
</dbReference>
<protein>
    <submittedName>
        <fullName evidence="10">DHA2 family multidrug resistance protein</fullName>
    </submittedName>
</protein>
<feature type="transmembrane region" description="Helical" evidence="8">
    <location>
        <begin position="424"/>
        <end position="442"/>
    </location>
</feature>
<evidence type="ECO:0000313" key="11">
    <source>
        <dbReference type="Proteomes" id="UP000295499"/>
    </source>
</evidence>
<comment type="subcellular location">
    <subcellularLocation>
        <location evidence="1">Cell membrane</location>
        <topology evidence="1">Multi-pass membrane protein</topology>
    </subcellularLocation>
</comment>
<dbReference type="InterPro" id="IPR036259">
    <property type="entry name" value="MFS_trans_sf"/>
</dbReference>
<feature type="transmembrane region" description="Helical" evidence="8">
    <location>
        <begin position="156"/>
        <end position="177"/>
    </location>
</feature>
<dbReference type="GO" id="GO:0022857">
    <property type="term" value="F:transmembrane transporter activity"/>
    <property type="evidence" value="ECO:0007669"/>
    <property type="project" value="InterPro"/>
</dbReference>
<feature type="transmembrane region" description="Helical" evidence="8">
    <location>
        <begin position="183"/>
        <end position="205"/>
    </location>
</feature>
<keyword evidence="5 8" id="KW-0812">Transmembrane</keyword>
<dbReference type="NCBIfam" id="TIGR00711">
    <property type="entry name" value="efflux_EmrB"/>
    <property type="match status" value="1"/>
</dbReference>
<dbReference type="PRINTS" id="PR01036">
    <property type="entry name" value="TCRTETB"/>
</dbReference>
<comment type="similarity">
    <text evidence="2">Belongs to the major facilitator superfamily. EmrB family.</text>
</comment>
<evidence type="ECO:0000256" key="1">
    <source>
        <dbReference type="ARBA" id="ARBA00004651"/>
    </source>
</evidence>
<keyword evidence="7 8" id="KW-0472">Membrane</keyword>
<dbReference type="CDD" id="cd17503">
    <property type="entry name" value="MFS_LmrB_MDR_like"/>
    <property type="match status" value="1"/>
</dbReference>
<dbReference type="AlphaFoldDB" id="A0A4R6IQ90"/>
<evidence type="ECO:0000313" key="10">
    <source>
        <dbReference type="EMBL" id="TDO24489.1"/>
    </source>
</evidence>
<accession>A0A4R6IQ90</accession>
<evidence type="ECO:0000256" key="5">
    <source>
        <dbReference type="ARBA" id="ARBA00022692"/>
    </source>
</evidence>
<feature type="domain" description="Major facilitator superfamily (MFS) profile" evidence="9">
    <location>
        <begin position="31"/>
        <end position="527"/>
    </location>
</feature>
<dbReference type="PROSITE" id="PS50850">
    <property type="entry name" value="MFS"/>
    <property type="match status" value="1"/>
</dbReference>
<organism evidence="10 11">
    <name type="scientific">Pedobacter duraquae</name>
    <dbReference type="NCBI Taxonomy" id="425511"/>
    <lineage>
        <taxon>Bacteria</taxon>
        <taxon>Pseudomonadati</taxon>
        <taxon>Bacteroidota</taxon>
        <taxon>Sphingobacteriia</taxon>
        <taxon>Sphingobacteriales</taxon>
        <taxon>Sphingobacteriaceae</taxon>
        <taxon>Pedobacter</taxon>
    </lineage>
</organism>
<dbReference type="EMBL" id="SNWM01000001">
    <property type="protein sequence ID" value="TDO24489.1"/>
    <property type="molecule type" value="Genomic_DNA"/>
</dbReference>
<feature type="transmembrane region" description="Helical" evidence="8">
    <location>
        <begin position="504"/>
        <end position="523"/>
    </location>
</feature>
<keyword evidence="6 8" id="KW-1133">Transmembrane helix</keyword>
<name>A0A4R6IQ90_9SPHI</name>
<dbReference type="InterPro" id="IPR011701">
    <property type="entry name" value="MFS"/>
</dbReference>
<gene>
    <name evidence="10" type="ORF">CLV32_0778</name>
</gene>
<feature type="transmembrane region" description="Helical" evidence="8">
    <location>
        <begin position="126"/>
        <end position="144"/>
    </location>
</feature>
<feature type="transmembrane region" description="Helical" evidence="8">
    <location>
        <begin position="97"/>
        <end position="120"/>
    </location>
</feature>
<dbReference type="Gene3D" id="1.20.1250.20">
    <property type="entry name" value="MFS general substrate transporter like domains"/>
    <property type="match status" value="1"/>
</dbReference>
<evidence type="ECO:0000259" key="9">
    <source>
        <dbReference type="PROSITE" id="PS50850"/>
    </source>
</evidence>
<sequence length="539" mass="59414">MPFNGIFFNHKYTERYIKVIQTMSPLRRQLLILTVLLAAVMELIDISIVNVALSHMSGNLGATLEDTSWVITAYAIANVIIIPMTGFLTAQLGRRNYYIGSIILFTFCSFMCGQAENIWVLVLFRFLQGIGGGALISVSQAVIFENFPKEKHGTAAALFGIGVFIGPTIGPTLGGYITENFSWPWIFYINVPIGIAAAISCYFLLTEPAEKPMLRKIDWTGIGLLAIGVGTLQTVLERGETEDWFAAPYIICFTVISVLSLVAFVIWELRVEFPVVNLRVLKSRTLSIAAVLTFITGIGMFTSVYITPVLAQRLLGFTPTQSGELLLPGAIIAIFVLILCGRLMQRGVPTVVLVGTGLLSFAYFNWRMTGITLDTSATEITVCLIFRAIGMAFLTVPLTALAVSSLEPAHIPQGAALNNMMRQLGGSFGISIINTYSFRMTAQHRSDLLTHITPTNPAFISRLDSYTKYFQQKGSGYLDARQRAMSLIDLAVIKQSTLMSYIDSFSLIGSMFIVVLPLLIFVFKKRSDKPREQVIISDH</sequence>
<feature type="transmembrane region" description="Helical" evidence="8">
    <location>
        <begin position="69"/>
        <end position="90"/>
    </location>
</feature>
<feature type="transmembrane region" description="Helical" evidence="8">
    <location>
        <begin position="217"/>
        <end position="236"/>
    </location>
</feature>
<keyword evidence="3" id="KW-0813">Transport</keyword>
<dbReference type="Gene3D" id="1.20.1720.10">
    <property type="entry name" value="Multidrug resistance protein D"/>
    <property type="match status" value="1"/>
</dbReference>
<evidence type="ECO:0000256" key="7">
    <source>
        <dbReference type="ARBA" id="ARBA00023136"/>
    </source>
</evidence>
<dbReference type="GO" id="GO:0005886">
    <property type="term" value="C:plasma membrane"/>
    <property type="evidence" value="ECO:0007669"/>
    <property type="project" value="UniProtKB-SubCell"/>
</dbReference>
<feature type="transmembrane region" description="Helical" evidence="8">
    <location>
        <begin position="288"/>
        <end position="311"/>
    </location>
</feature>
<evidence type="ECO:0000256" key="2">
    <source>
        <dbReference type="ARBA" id="ARBA00008537"/>
    </source>
</evidence>
<proteinExistence type="inferred from homology"/>
<keyword evidence="4" id="KW-1003">Cell membrane</keyword>
<dbReference type="InterPro" id="IPR004638">
    <property type="entry name" value="EmrB-like"/>
</dbReference>
<feature type="transmembrane region" description="Helical" evidence="8">
    <location>
        <begin position="323"/>
        <end position="340"/>
    </location>
</feature>
<feature type="transmembrane region" description="Helical" evidence="8">
    <location>
        <begin position="384"/>
        <end position="403"/>
    </location>
</feature>
<evidence type="ECO:0000256" key="3">
    <source>
        <dbReference type="ARBA" id="ARBA00022448"/>
    </source>
</evidence>
<evidence type="ECO:0000256" key="6">
    <source>
        <dbReference type="ARBA" id="ARBA00022989"/>
    </source>
</evidence>
<evidence type="ECO:0000256" key="8">
    <source>
        <dbReference type="SAM" id="Phobius"/>
    </source>
</evidence>